<evidence type="ECO:0000256" key="4">
    <source>
        <dbReference type="ARBA" id="ARBA00022833"/>
    </source>
</evidence>
<dbReference type="AlphaFoldDB" id="A0A0P7BII3"/>
<accession>A0A0P7BII3</accession>
<dbReference type="CDD" id="cd07730">
    <property type="entry name" value="metallo-hydrolase-like_MBL-fold"/>
    <property type="match status" value="1"/>
</dbReference>
<proteinExistence type="inferred from homology"/>
<evidence type="ECO:0000313" key="6">
    <source>
        <dbReference type="EMBL" id="KPM40122.1"/>
    </source>
</evidence>
<dbReference type="OrthoDB" id="10250730at2759"/>
<gene>
    <name evidence="6" type="ORF">AK830_g6428</name>
</gene>
<organism evidence="6 7">
    <name type="scientific">Neonectria ditissima</name>
    <dbReference type="NCBI Taxonomy" id="78410"/>
    <lineage>
        <taxon>Eukaryota</taxon>
        <taxon>Fungi</taxon>
        <taxon>Dikarya</taxon>
        <taxon>Ascomycota</taxon>
        <taxon>Pezizomycotina</taxon>
        <taxon>Sordariomycetes</taxon>
        <taxon>Hypocreomycetidae</taxon>
        <taxon>Hypocreales</taxon>
        <taxon>Nectriaceae</taxon>
        <taxon>Neonectria</taxon>
    </lineage>
</organism>
<evidence type="ECO:0000256" key="2">
    <source>
        <dbReference type="ARBA" id="ARBA00022723"/>
    </source>
</evidence>
<evidence type="ECO:0000256" key="1">
    <source>
        <dbReference type="ARBA" id="ARBA00007749"/>
    </source>
</evidence>
<dbReference type="Proteomes" id="UP000050424">
    <property type="component" value="Unassembled WGS sequence"/>
</dbReference>
<feature type="domain" description="Metallo-beta-lactamase" evidence="5">
    <location>
        <begin position="14"/>
        <end position="79"/>
    </location>
</feature>
<dbReference type="InterPro" id="IPR051013">
    <property type="entry name" value="MBL_superfamily_lactonases"/>
</dbReference>
<dbReference type="GO" id="GO:0016787">
    <property type="term" value="F:hydrolase activity"/>
    <property type="evidence" value="ECO:0007669"/>
    <property type="project" value="UniProtKB-KW"/>
</dbReference>
<dbReference type="PANTHER" id="PTHR42978">
    <property type="entry name" value="QUORUM-QUENCHING LACTONASE YTNP-RELATED-RELATED"/>
    <property type="match status" value="1"/>
</dbReference>
<comment type="similarity">
    <text evidence="1">Belongs to the metallo-beta-lactamase superfamily.</text>
</comment>
<evidence type="ECO:0000259" key="5">
    <source>
        <dbReference type="Pfam" id="PF00753"/>
    </source>
</evidence>
<comment type="caution">
    <text evidence="6">The sequence shown here is derived from an EMBL/GenBank/DDBJ whole genome shotgun (WGS) entry which is preliminary data.</text>
</comment>
<keyword evidence="4" id="KW-0862">Zinc</keyword>
<dbReference type="GO" id="GO:0046872">
    <property type="term" value="F:metal ion binding"/>
    <property type="evidence" value="ECO:0007669"/>
    <property type="project" value="UniProtKB-KW"/>
</dbReference>
<keyword evidence="7" id="KW-1185">Reference proteome</keyword>
<protein>
    <recommendedName>
        <fullName evidence="5">Metallo-beta-lactamase domain-containing protein</fullName>
    </recommendedName>
</protein>
<dbReference type="EMBL" id="LKCW01000090">
    <property type="protein sequence ID" value="KPM40122.1"/>
    <property type="molecule type" value="Genomic_DNA"/>
</dbReference>
<evidence type="ECO:0000313" key="7">
    <source>
        <dbReference type="Proteomes" id="UP000050424"/>
    </source>
</evidence>
<dbReference type="Pfam" id="PF00753">
    <property type="entry name" value="Lactamase_B"/>
    <property type="match status" value="1"/>
</dbReference>
<dbReference type="STRING" id="78410.A0A0P7BII3"/>
<name>A0A0P7BII3_9HYPO</name>
<dbReference type="InterPro" id="IPR001279">
    <property type="entry name" value="Metallo-B-lactamas"/>
</dbReference>
<dbReference type="InterPro" id="IPR036866">
    <property type="entry name" value="RibonucZ/Hydroxyglut_hydro"/>
</dbReference>
<sequence length="278" mass="31306">MSSKHLPNAAGSAQVVLLDGGGFTTTDDTKIHANGHDKPYYFCNPVGPRRTLVDQLKYLDVQPEDIDVVLFSHAHWDHCRPVKKEFPNAKVFFGPGTTSHCSPGHIQDGQIMPMIQWDSRFFGDETAKTETYQELSGPWVQWGPFDKAMDYFGDGSLWIIQAPGHMAGNLAAVVRKSPGNHVILASDCCHSRDIFQGRKDIAEVTLTDGSSFCLHEDVLAARHTIDRLREAVDDYGMHMAMTHDAEWIKEQKDEVLMSILHPFFDEHCLLRIRAHLRP</sequence>
<reference evidence="6 7" key="1">
    <citation type="submission" date="2015-09" db="EMBL/GenBank/DDBJ databases">
        <title>Draft genome of a European isolate of the apple canker pathogen Neonectria ditissima.</title>
        <authorList>
            <person name="Gomez-Cortecero A."/>
            <person name="Harrison R.J."/>
            <person name="Armitage A.D."/>
        </authorList>
    </citation>
    <scope>NUCLEOTIDE SEQUENCE [LARGE SCALE GENOMIC DNA]</scope>
    <source>
        <strain evidence="6 7">R09/05</strain>
    </source>
</reference>
<dbReference type="Gene3D" id="3.60.15.10">
    <property type="entry name" value="Ribonuclease Z/Hydroxyacylglutathione hydrolase-like"/>
    <property type="match status" value="1"/>
</dbReference>
<keyword evidence="2" id="KW-0479">Metal-binding</keyword>
<evidence type="ECO:0000256" key="3">
    <source>
        <dbReference type="ARBA" id="ARBA00022801"/>
    </source>
</evidence>
<dbReference type="PANTHER" id="PTHR42978:SF4">
    <property type="entry name" value="METALLO-BETA-LACTAMASE DOMAIN-CONTAINING PROTEIN"/>
    <property type="match status" value="1"/>
</dbReference>
<keyword evidence="3" id="KW-0378">Hydrolase</keyword>
<dbReference type="SUPFAM" id="SSF56281">
    <property type="entry name" value="Metallo-hydrolase/oxidoreductase"/>
    <property type="match status" value="1"/>
</dbReference>